<comment type="caution">
    <text evidence="11">The sequence shown here is derived from an EMBL/GenBank/DDBJ whole genome shotgun (WGS) entry which is preliminary data.</text>
</comment>
<dbReference type="InterPro" id="IPR010065">
    <property type="entry name" value="AA_ABC_transptr_permease_3TM"/>
</dbReference>
<dbReference type="PROSITE" id="PS50928">
    <property type="entry name" value="ABC_TM1"/>
    <property type="match status" value="1"/>
</dbReference>
<evidence type="ECO:0000256" key="7">
    <source>
        <dbReference type="ARBA" id="ARBA00022989"/>
    </source>
</evidence>
<dbReference type="RefSeq" id="WP_037927585.1">
    <property type="nucleotide sequence ID" value="NZ_CP054606.1"/>
</dbReference>
<proteinExistence type="inferred from homology"/>
<dbReference type="Proteomes" id="UP000027746">
    <property type="component" value="Unassembled WGS sequence"/>
</dbReference>
<evidence type="ECO:0000256" key="4">
    <source>
        <dbReference type="ARBA" id="ARBA00022475"/>
    </source>
</evidence>
<dbReference type="Gene3D" id="1.10.3720.10">
    <property type="entry name" value="MetI-like"/>
    <property type="match status" value="1"/>
</dbReference>
<keyword evidence="4" id="KW-1003">Cell membrane</keyword>
<feature type="transmembrane region" description="Helical" evidence="9">
    <location>
        <begin position="57"/>
        <end position="79"/>
    </location>
</feature>
<feature type="transmembrane region" description="Helical" evidence="9">
    <location>
        <begin position="99"/>
        <end position="118"/>
    </location>
</feature>
<dbReference type="InterPro" id="IPR035906">
    <property type="entry name" value="MetI-like_sf"/>
</dbReference>
<evidence type="ECO:0000256" key="5">
    <source>
        <dbReference type="ARBA" id="ARBA00022519"/>
    </source>
</evidence>
<reference evidence="11 12" key="1">
    <citation type="submission" date="2014-01" db="EMBL/GenBank/DDBJ databases">
        <title>Sulfitobacter sp. H3 (MCCC 1A00686) Genome Sequencing.</title>
        <authorList>
            <person name="Lai Q."/>
            <person name="Hong Z."/>
        </authorList>
    </citation>
    <scope>NUCLEOTIDE SEQUENCE [LARGE SCALE GENOMIC DNA]</scope>
    <source>
        <strain evidence="11 12">H3</strain>
    </source>
</reference>
<evidence type="ECO:0000313" key="11">
    <source>
        <dbReference type="EMBL" id="KEJ95362.1"/>
    </source>
</evidence>
<organism evidence="11 12">
    <name type="scientific">Pseudosulfitobacter pseudonitzschiae</name>
    <dbReference type="NCBI Taxonomy" id="1402135"/>
    <lineage>
        <taxon>Bacteria</taxon>
        <taxon>Pseudomonadati</taxon>
        <taxon>Pseudomonadota</taxon>
        <taxon>Alphaproteobacteria</taxon>
        <taxon>Rhodobacterales</taxon>
        <taxon>Roseobacteraceae</taxon>
        <taxon>Pseudosulfitobacter</taxon>
    </lineage>
</organism>
<evidence type="ECO:0000256" key="1">
    <source>
        <dbReference type="ARBA" id="ARBA00004429"/>
    </source>
</evidence>
<name>A0A073JCA0_9RHOB</name>
<dbReference type="OrthoDB" id="9815029at2"/>
<feature type="transmembrane region" description="Helical" evidence="9">
    <location>
        <begin position="202"/>
        <end position="223"/>
    </location>
</feature>
<evidence type="ECO:0000256" key="8">
    <source>
        <dbReference type="ARBA" id="ARBA00023136"/>
    </source>
</evidence>
<dbReference type="InterPro" id="IPR000515">
    <property type="entry name" value="MetI-like"/>
</dbReference>
<keyword evidence="5" id="KW-0997">Cell inner membrane</keyword>
<keyword evidence="12" id="KW-1185">Reference proteome</keyword>
<evidence type="ECO:0000256" key="9">
    <source>
        <dbReference type="RuleBase" id="RU363032"/>
    </source>
</evidence>
<accession>A0A073JCA0</accession>
<keyword evidence="6 9" id="KW-0812">Transmembrane</keyword>
<keyword evidence="8 9" id="KW-0472">Membrane</keyword>
<sequence>MLDTLAMFGFGPEGWGPAMLRAAANTVAVAAAGFALGGGLGILVAWAKIAGNAPLRWLAAAYTTVLRGIPDLLVIYLFYFGSGLLLTPIANMFGVEGFVSFPGFVAGMGAIGVVSGAYHAEVIRGAFYSVKAGELEAATAMGMPRLLKFRRITLPLVTRHALPGLGNVWQMVLKESALISVTGLVEIMRQAQIGSSFTRQPFTFYFAAGVLFLAITILSGLIFNRLEHRYSRGRA</sequence>
<dbReference type="AlphaFoldDB" id="A0A073JCA0"/>
<protein>
    <submittedName>
        <fullName evidence="11">ABC transporter permease</fullName>
    </submittedName>
</protein>
<evidence type="ECO:0000259" key="10">
    <source>
        <dbReference type="PROSITE" id="PS50928"/>
    </source>
</evidence>
<dbReference type="PANTHER" id="PTHR30133:SF2">
    <property type="entry name" value="ARGININE ABC TRANSPORTER PERMEASE PROTEIN ARTQ"/>
    <property type="match status" value="1"/>
</dbReference>
<evidence type="ECO:0000313" key="12">
    <source>
        <dbReference type="Proteomes" id="UP000027746"/>
    </source>
</evidence>
<dbReference type="SUPFAM" id="SSF161098">
    <property type="entry name" value="MetI-like"/>
    <property type="match status" value="1"/>
</dbReference>
<feature type="domain" description="ABC transmembrane type-1" evidence="10">
    <location>
        <begin position="23"/>
        <end position="223"/>
    </location>
</feature>
<dbReference type="GO" id="GO:0022857">
    <property type="term" value="F:transmembrane transporter activity"/>
    <property type="evidence" value="ECO:0007669"/>
    <property type="project" value="InterPro"/>
</dbReference>
<gene>
    <name evidence="11" type="ORF">SUH3_22815</name>
</gene>
<dbReference type="GeneID" id="68872552"/>
<keyword evidence="3 9" id="KW-0813">Transport</keyword>
<keyword evidence="7 9" id="KW-1133">Transmembrane helix</keyword>
<evidence type="ECO:0000256" key="6">
    <source>
        <dbReference type="ARBA" id="ARBA00022692"/>
    </source>
</evidence>
<dbReference type="GO" id="GO:0043190">
    <property type="term" value="C:ATP-binding cassette (ABC) transporter complex"/>
    <property type="evidence" value="ECO:0007669"/>
    <property type="project" value="InterPro"/>
</dbReference>
<comment type="subcellular location">
    <subcellularLocation>
        <location evidence="1">Cell inner membrane</location>
        <topology evidence="1">Multi-pass membrane protein</topology>
    </subcellularLocation>
    <subcellularLocation>
        <location evidence="9">Cell membrane</location>
        <topology evidence="9">Multi-pass membrane protein</topology>
    </subcellularLocation>
</comment>
<dbReference type="Pfam" id="PF00528">
    <property type="entry name" value="BPD_transp_1"/>
    <property type="match status" value="1"/>
</dbReference>
<comment type="similarity">
    <text evidence="2">Belongs to the binding-protein-dependent transport system permease family. HisMQ subfamily.</text>
</comment>
<dbReference type="PANTHER" id="PTHR30133">
    <property type="entry name" value="CATIONIC AMINO ACID TRANSPORTER, MEMBRANE COMPONENT"/>
    <property type="match status" value="1"/>
</dbReference>
<feature type="transmembrane region" description="Helical" evidence="9">
    <location>
        <begin position="20"/>
        <end position="45"/>
    </location>
</feature>
<dbReference type="CDD" id="cd06261">
    <property type="entry name" value="TM_PBP2"/>
    <property type="match status" value="1"/>
</dbReference>
<evidence type="ECO:0000256" key="3">
    <source>
        <dbReference type="ARBA" id="ARBA00022448"/>
    </source>
</evidence>
<evidence type="ECO:0000256" key="2">
    <source>
        <dbReference type="ARBA" id="ARBA00010072"/>
    </source>
</evidence>
<dbReference type="EMBL" id="JAMD01000007">
    <property type="protein sequence ID" value="KEJ95362.1"/>
    <property type="molecule type" value="Genomic_DNA"/>
</dbReference>
<dbReference type="NCBIfam" id="TIGR01726">
    <property type="entry name" value="HEQRo_perm_3TM"/>
    <property type="match status" value="1"/>
</dbReference>
<dbReference type="InterPro" id="IPR051613">
    <property type="entry name" value="ABC_transp_permease_HisMQ"/>
</dbReference>